<evidence type="ECO:0000259" key="1">
    <source>
        <dbReference type="Pfam" id="PF12733"/>
    </source>
</evidence>
<dbReference type="STRING" id="1391627.SAMN05216464_1073"/>
<reference evidence="3 4" key="1">
    <citation type="submission" date="2016-10" db="EMBL/GenBank/DDBJ databases">
        <authorList>
            <person name="de Groot N.N."/>
        </authorList>
    </citation>
    <scope>NUCLEOTIDE SEQUENCE [LARGE SCALE GENOMIC DNA]</scope>
    <source>
        <strain evidence="3 4">47C3B</strain>
    </source>
</reference>
<feature type="domain" description="MBG" evidence="2">
    <location>
        <begin position="630"/>
        <end position="701"/>
    </location>
</feature>
<dbReference type="Gene3D" id="3.30.160.710">
    <property type="match status" value="1"/>
</dbReference>
<feature type="domain" description="MBG" evidence="2">
    <location>
        <begin position="1031"/>
        <end position="1100"/>
    </location>
</feature>
<feature type="domain" description="MBG" evidence="2">
    <location>
        <begin position="1109"/>
        <end position="1177"/>
    </location>
</feature>
<evidence type="ECO:0000313" key="3">
    <source>
        <dbReference type="EMBL" id="SDE51502.1"/>
    </source>
</evidence>
<feature type="domain" description="Cadherin-like beta-sandwich-like" evidence="1">
    <location>
        <begin position="1194"/>
        <end position="1284"/>
    </location>
</feature>
<dbReference type="Pfam" id="PF12733">
    <property type="entry name" value="Cadherin-like"/>
    <property type="match status" value="16"/>
</dbReference>
<feature type="domain" description="Cadherin-like beta-sandwich-like" evidence="1">
    <location>
        <begin position="2506"/>
        <end position="2580"/>
    </location>
</feature>
<feature type="domain" description="Cadherin-like beta-sandwich-like" evidence="1">
    <location>
        <begin position="2107"/>
        <end position="2182"/>
    </location>
</feature>
<feature type="domain" description="Cadherin-like beta-sandwich-like" evidence="1">
    <location>
        <begin position="460"/>
        <end position="542"/>
    </location>
</feature>
<feature type="domain" description="Cadherin-like beta-sandwich-like" evidence="1">
    <location>
        <begin position="2001"/>
        <end position="2082"/>
    </location>
</feature>
<feature type="domain" description="MBG" evidence="2">
    <location>
        <begin position="796"/>
        <end position="873"/>
    </location>
</feature>
<gene>
    <name evidence="3" type="ORF">SAMN05216464_1073</name>
</gene>
<dbReference type="Proteomes" id="UP000199072">
    <property type="component" value="Unassembled WGS sequence"/>
</dbReference>
<feature type="domain" description="Cadherin-like beta-sandwich-like" evidence="1">
    <location>
        <begin position="2407"/>
        <end position="2481"/>
    </location>
</feature>
<keyword evidence="4" id="KW-1185">Reference proteome</keyword>
<dbReference type="Pfam" id="PF13585">
    <property type="entry name" value="CHU_C"/>
    <property type="match status" value="1"/>
</dbReference>
<name>A0A1G7DIZ3_9SPHI</name>
<evidence type="ECO:0000313" key="4">
    <source>
        <dbReference type="Proteomes" id="UP000199072"/>
    </source>
</evidence>
<dbReference type="InterPro" id="IPR011042">
    <property type="entry name" value="6-blade_b-propeller_TolB-like"/>
</dbReference>
<feature type="domain" description="Cadherin-like beta-sandwich-like" evidence="1">
    <location>
        <begin position="1293"/>
        <end position="1381"/>
    </location>
</feature>
<feature type="domain" description="Cadherin-like beta-sandwich-like" evidence="1">
    <location>
        <begin position="2306"/>
        <end position="2381"/>
    </location>
</feature>
<feature type="domain" description="Cadherin-like beta-sandwich-like" evidence="1">
    <location>
        <begin position="1607"/>
        <end position="1684"/>
    </location>
</feature>
<evidence type="ECO:0000259" key="2">
    <source>
        <dbReference type="Pfam" id="PF18676"/>
    </source>
</evidence>
<feature type="domain" description="Cadherin-like beta-sandwich-like" evidence="1">
    <location>
        <begin position="2607"/>
        <end position="2680"/>
    </location>
</feature>
<feature type="domain" description="MBG" evidence="2">
    <location>
        <begin position="880"/>
        <end position="950"/>
    </location>
</feature>
<proteinExistence type="predicted"/>
<dbReference type="SUPFAM" id="SSF63825">
    <property type="entry name" value="YWTD domain"/>
    <property type="match status" value="1"/>
</dbReference>
<feature type="domain" description="Cadherin-like beta-sandwich-like" evidence="1">
    <location>
        <begin position="1497"/>
        <end position="1578"/>
    </location>
</feature>
<sequence length="2802" mass="286973">MKTLLLIVKKVMDKGRKSFSAIVLLLILLGITQNTYAQVYYLLNSSTGNTTNVANSLRKVDYNGSNDGVVTSSIPNPSLVEVDAPNNRIFAYSAFVGNRVINVINMTTGAVINTITLPAGIQVSGPSVTAIKYDPINDWVYYVSNSNTGTANDLNAIYRSKPDGTQNTVLAKQFALLPQWLALDIPNNRVFVNDGLFSARKMLTFDLTSNTVTASTPLVNIVNAIGYDAVTDYIYYITSDNDQLNSGTTNGTVNDALRKIRPGGAGGEVVVKSSLVISPQYMALDAGNNRAFVYNGYYGSSQTIRLSNTGIYAVDLTTGNTTLTLDHSGLQNTPNYLRVYGLFAPARPIVATASVSTFSSASATLGGDIISSDVSVTERGVVYSSTNQTPTIGGSGVTKSAIGSGNGAFSGSITGLSSSTTYYVRSYATSTAGTGYGDVVSFSTQSNDATLSGLSLSSGSLNTTFASATTSYTASVPNATTSVTVIPTRNQANATITVNGTAVTSGSASGSIGLNIGDNTVTTIVTAQDGSTTKTYTVTVNRAKTAQTITFASTASKAYGSADYAPGATSSSGLTVSYSSDNTAVATIVGGNIHLVGPGTANITASQAGDANNLAATSVVQALTVNNAAITVTATAANKIYGDADPSFTYSITSGALVGTDAFSGTLTRDAGTNIGTYNITQGTLNLGNKYTLTFVPGVLTVNKRAISIQPAPAIKSYGDNDPGGYPYYYRVGSLASTDGMTGSYVREPGETPGTYALSIGTKHPVNATTGVDQTNNYDITFIPEYLTITKRVITLHPVPATKVYGNADPTFPYQFTVGSLAPGEGMTGTFGREPGENVGTYALNLGTKRPVNATSGVFTDQYYTISIISDNLTITKKTIMVSANALSKTYGDADPALTYAADALGFSDTFSGTLTRVAGEGVGTYAISQGSLALNTTNYNLNFTGSNFTIGKKTINVTANVQTKTYGDPDPALTYTADALANGESFTGALTRAAGDAAGTYAITQGSLVLNGNYTLAFTGNNLTIGQKAINITANAQSKTYGDADPALTYTADALLGSDTFTGALTRAGGETAGDYAITLGSLTASSNYALNYTGNNLTIGKVALSYVATPVSKIYLSPNPTFTGTVTGFINGDTQASATTGTLSFTSTATDSSPQGNYPINGSGLNAANYSFIQAAANSSALTVVLSPDATLSNITVSQGTLNTPFDAGTLQYTVNVDHNTTSIDLTAVLHQANATMLVNGAALTSGLATTLPLGAGNNYFTIVITAQDGTTTQNYLVTVNRAFSTNTLLTNITLSGVTLNPVFDSNTTTYTASVGNLVDGTDATATTADVDASAQLGPVKLSATTPYHLTLNVGDNPINVDGVAQNGDIKHYYITVTRAASSDASLASLNTTVLTFNEPFSSTTYNYTATVANNVAQFNFAPVATNNAATITFNGNPVTYYGVTPTLNYGVNTYSIIVKSEDGTATNTYTITVTRTLSSDNNLSTLSIPFVTTLNEPFDPSVLNYTATLADSTITGLPLTAYSYDPNATMKINGTAVTRFANYTMTLHGGINTFNIVVTPQDNSTPKTYTLVLTRAGMPPPLYSPDASLAAISVSGTGYSYNFNFAYDVLKPLNVANKITGVRLHPVTGDVGATTTVNGVAIAYDASTDLLPLNVGDNTFDVVVTAADGVHKTTTTLHVNRLPAADVSLASLALNAGTLSPAFAGTTFTYTASVPYSFSNLNVTPVATSATATVTVGATTIGAGTPSASVPLNTGLPNRIRVTVTAADGVNTQVYTVNVTRLAPDASLASLTLSSGTLSPSFNGATTGYTASVGNNVSNVTVKPIAVDPGSVVTVNDISPDNANLVNIPLTVGANSITTIITAPDGTTTQTYTVTVTRAAANAGSSDASLTQLKVSNGTLDPVFLSSTTAYTTIVANGISNITVTPTITALQHVVTTVNGVTVSPVAIPLNIGANIINITVTAQDGTTSNTYTLTVKRAGPGSSDARLSFAMNPKVVFIPASGAANYNYAVSVAAGTGSVTITPQGINANGVITVNGNVVPSGAASSPIALNAGGVTLINLHSIAEDGVSTKTYSIAVSQNGSNDFTTGFKLTPSSVLVGAAGPANYNYTTSVAAGTSSVTITPTTIESHTVVSIGGSVVASGTASAPFPLNVSGTTTINATATAQDGTQRTYSFVVSRNGSSDVGMTYTMNPNVLFVPASGTANYNYSASVAAGTGSVIITPKASNANAVITVEGNVVPSGGASSPITLNASGVTLIHMQITAEDGITTRTYSIAVSRTGSNNFTTSFKITPSSVLVVSAGPANYNYITSVAAGASSVTITPTTTDSHTVVSIAGSVVSSGTASTPLPLNVSGPTTINATATAQDGTQRTYSFVVSRNGSNDAGMAFTMNPNVLFVTTTGTANYNSVASVAAGTSSVVITPKASNANAVITIEGNVVPSGVPCSPITLNASGATLIHMQITAEDGVTTRTYSIGVSRNGSNNFTTSFKMTPSSVFVAATGAADYNYATSVSAGAGSVTITPTTTDSHTVVRIGGSVVSSGTASAPLPLNVSGPTTINATATAQDGTQRTYSFVVSRNGSNNAGLTFTISPKVPLTVVTGTATNTNNYSASVAAGTGSVIITPKASDANAVITIEGNVVPSGVPSSPITLNASGVTLIHMQITAEDGVTTGNYNIAVSQDAALSFFAPYITVTEIAPKSNDIASTGITVHQALSPNGDGVNDFLTIDGIENYADNHLSIMNSGGQLVYETRNYGVNGNVFDGHSNKSGTLQKSGTYYYSLEYKDGLETKRKTGYIILKY</sequence>
<dbReference type="InterPro" id="IPR025883">
    <property type="entry name" value="Cadherin-like_domain"/>
</dbReference>
<dbReference type="OrthoDB" id="355609at2"/>
<organism evidence="3 4">
    <name type="scientific">Mucilaginibacter pineti</name>
    <dbReference type="NCBI Taxonomy" id="1391627"/>
    <lineage>
        <taxon>Bacteria</taxon>
        <taxon>Pseudomonadati</taxon>
        <taxon>Bacteroidota</taxon>
        <taxon>Sphingobacteriia</taxon>
        <taxon>Sphingobacteriales</taxon>
        <taxon>Sphingobacteriaceae</taxon>
        <taxon>Mucilaginibacter</taxon>
    </lineage>
</organism>
<accession>A0A1G7DIZ3</accession>
<protein>
    <submittedName>
        <fullName evidence="3">Gliding motility-associated C-terminal domain-containing protein</fullName>
    </submittedName>
</protein>
<feature type="domain" description="Cadherin-like beta-sandwich-like" evidence="1">
    <location>
        <begin position="2207"/>
        <end position="2282"/>
    </location>
</feature>
<feature type="domain" description="Cadherin-like beta-sandwich-like" evidence="1">
    <location>
        <begin position="1792"/>
        <end position="1881"/>
    </location>
</feature>
<dbReference type="Pfam" id="PF18676">
    <property type="entry name" value="MBG_2"/>
    <property type="match status" value="6"/>
</dbReference>
<feature type="domain" description="Cadherin-like beta-sandwich-like" evidence="1">
    <location>
        <begin position="1695"/>
        <end position="1784"/>
    </location>
</feature>
<feature type="domain" description="MBG" evidence="2">
    <location>
        <begin position="956"/>
        <end position="1025"/>
    </location>
</feature>
<feature type="domain" description="Cadherin-like beta-sandwich-like" evidence="1">
    <location>
        <begin position="1397"/>
        <end position="1478"/>
    </location>
</feature>
<dbReference type="InterPro" id="IPR041286">
    <property type="entry name" value="MBG_2"/>
</dbReference>
<dbReference type="EMBL" id="FNAI01000007">
    <property type="protein sequence ID" value="SDE51502.1"/>
    <property type="molecule type" value="Genomic_DNA"/>
</dbReference>
<feature type="domain" description="Cadherin-like beta-sandwich-like" evidence="1">
    <location>
        <begin position="1893"/>
        <end position="1981"/>
    </location>
</feature>
<dbReference type="Gene3D" id="2.120.10.30">
    <property type="entry name" value="TolB, C-terminal domain"/>
    <property type="match status" value="1"/>
</dbReference>
<dbReference type="RefSeq" id="WP_091150249.1">
    <property type="nucleotide sequence ID" value="NZ_FNAI01000007.1"/>
</dbReference>